<keyword evidence="10" id="KW-0812">Transmembrane</keyword>
<feature type="domain" description="Signal transduction histidine kinase subgroup 3 dimerisation and phosphoacceptor" evidence="12">
    <location>
        <begin position="187"/>
        <end position="252"/>
    </location>
</feature>
<feature type="domain" description="DUF7134" evidence="13">
    <location>
        <begin position="9"/>
        <end position="159"/>
    </location>
</feature>
<dbReference type="GO" id="GO:0000155">
    <property type="term" value="F:phosphorelay sensor kinase activity"/>
    <property type="evidence" value="ECO:0007669"/>
    <property type="project" value="InterPro"/>
</dbReference>
<dbReference type="InterPro" id="IPR003594">
    <property type="entry name" value="HATPase_dom"/>
</dbReference>
<keyword evidence="15" id="KW-1185">Reference proteome</keyword>
<feature type="compositionally biased region" description="Gly residues" evidence="9">
    <location>
        <begin position="342"/>
        <end position="356"/>
    </location>
</feature>
<evidence type="ECO:0000256" key="6">
    <source>
        <dbReference type="ARBA" id="ARBA00022777"/>
    </source>
</evidence>
<evidence type="ECO:0000256" key="9">
    <source>
        <dbReference type="SAM" id="MobiDB-lite"/>
    </source>
</evidence>
<keyword evidence="10" id="KW-0472">Membrane</keyword>
<evidence type="ECO:0000259" key="11">
    <source>
        <dbReference type="Pfam" id="PF02518"/>
    </source>
</evidence>
<feature type="non-terminal residue" evidence="14">
    <location>
        <position position="356"/>
    </location>
</feature>
<dbReference type="Pfam" id="PF07730">
    <property type="entry name" value="HisKA_3"/>
    <property type="match status" value="1"/>
</dbReference>
<keyword evidence="6 14" id="KW-0418">Kinase</keyword>
<dbReference type="PANTHER" id="PTHR24421:SF10">
    <property type="entry name" value="NITRATE_NITRITE SENSOR PROTEIN NARQ"/>
    <property type="match status" value="1"/>
</dbReference>
<keyword evidence="4" id="KW-0808">Transferase</keyword>
<feature type="domain" description="Histidine kinase/HSP90-like ATPase" evidence="11">
    <location>
        <begin position="300"/>
        <end position="345"/>
    </location>
</feature>
<evidence type="ECO:0000313" key="14">
    <source>
        <dbReference type="EMBL" id="RFU38813.1"/>
    </source>
</evidence>
<dbReference type="AlphaFoldDB" id="A0A372JFM1"/>
<keyword evidence="8" id="KW-0902">Two-component regulatory system</keyword>
<dbReference type="InterPro" id="IPR050482">
    <property type="entry name" value="Sensor_HK_TwoCompSys"/>
</dbReference>
<evidence type="ECO:0000256" key="10">
    <source>
        <dbReference type="SAM" id="Phobius"/>
    </source>
</evidence>
<dbReference type="InterPro" id="IPR011712">
    <property type="entry name" value="Sig_transdc_His_kin_sub3_dim/P"/>
</dbReference>
<dbReference type="Gene3D" id="1.20.5.1930">
    <property type="match status" value="1"/>
</dbReference>
<dbReference type="InterPro" id="IPR036890">
    <property type="entry name" value="HATPase_C_sf"/>
</dbReference>
<protein>
    <recommendedName>
        <fullName evidence="2">histidine kinase</fullName>
        <ecNumber evidence="2">2.7.13.3</ecNumber>
    </recommendedName>
</protein>
<evidence type="ECO:0000256" key="4">
    <source>
        <dbReference type="ARBA" id="ARBA00022679"/>
    </source>
</evidence>
<sequence length="356" mass="37716">MAHRWRDGIARAPWVPDVAVCVLAAAGNVYRIGTATTGSDERGADGRAFSLGIAMAVCLLGRRRWPAAVLAVVSGLWLVYHLLDYPGGAPAVAVWAALYSVACAERRWAGFAVAGLLIAADLAGRVKHSGAEVFGSVLDGSTVVFVAMLLLGDAVRSRRARRAEYEGRIAALAERREHETAQRVAEERIRIARELHDVSAHTITVIGVQSSVAAEFLDDDPPRAREALGEVRRATAEALGELRATVRVLREEGDPDGTAPAPGLADLERLAHGYGTTGPRITVRTEGDARPVPRLTGLTAYRIVQEALANAVRHGDPETVEVVVRYGDGGLDLEVRDDGRGAPDGGRPGRAGPGGT</sequence>
<evidence type="ECO:0000256" key="7">
    <source>
        <dbReference type="ARBA" id="ARBA00022840"/>
    </source>
</evidence>
<dbReference type="Proteomes" id="UP000261811">
    <property type="component" value="Unassembled WGS sequence"/>
</dbReference>
<reference evidence="14 15" key="1">
    <citation type="submission" date="2018-08" db="EMBL/GenBank/DDBJ databases">
        <title>Actinomadura jelena sp. nov., a novel Actinomycete isolated from soil in Chad.</title>
        <authorList>
            <person name="Shi L."/>
        </authorList>
    </citation>
    <scope>NUCLEOTIDE SEQUENCE [LARGE SCALE GENOMIC DNA]</scope>
    <source>
        <strain evidence="14 15">NEAU-G17</strain>
    </source>
</reference>
<evidence type="ECO:0000256" key="3">
    <source>
        <dbReference type="ARBA" id="ARBA00022553"/>
    </source>
</evidence>
<evidence type="ECO:0000256" key="8">
    <source>
        <dbReference type="ARBA" id="ARBA00023012"/>
    </source>
</evidence>
<dbReference type="PANTHER" id="PTHR24421">
    <property type="entry name" value="NITRATE/NITRITE SENSOR PROTEIN NARX-RELATED"/>
    <property type="match status" value="1"/>
</dbReference>
<keyword evidence="7" id="KW-0067">ATP-binding</keyword>
<evidence type="ECO:0000259" key="13">
    <source>
        <dbReference type="Pfam" id="PF23539"/>
    </source>
</evidence>
<accession>A0A372JFM1</accession>
<dbReference type="SUPFAM" id="SSF55874">
    <property type="entry name" value="ATPase domain of HSP90 chaperone/DNA topoisomerase II/histidine kinase"/>
    <property type="match status" value="1"/>
</dbReference>
<name>A0A372JFM1_9ACTN</name>
<dbReference type="GO" id="GO:0005524">
    <property type="term" value="F:ATP binding"/>
    <property type="evidence" value="ECO:0007669"/>
    <property type="project" value="UniProtKB-KW"/>
</dbReference>
<gene>
    <name evidence="14" type="ORF">DZF91_25695</name>
</gene>
<evidence type="ECO:0000256" key="1">
    <source>
        <dbReference type="ARBA" id="ARBA00000085"/>
    </source>
</evidence>
<feature type="transmembrane region" description="Helical" evidence="10">
    <location>
        <begin position="65"/>
        <end position="83"/>
    </location>
</feature>
<dbReference type="Pfam" id="PF02518">
    <property type="entry name" value="HATPase_c"/>
    <property type="match status" value="1"/>
</dbReference>
<dbReference type="GO" id="GO:0046983">
    <property type="term" value="F:protein dimerization activity"/>
    <property type="evidence" value="ECO:0007669"/>
    <property type="project" value="InterPro"/>
</dbReference>
<evidence type="ECO:0000256" key="2">
    <source>
        <dbReference type="ARBA" id="ARBA00012438"/>
    </source>
</evidence>
<evidence type="ECO:0000313" key="15">
    <source>
        <dbReference type="Proteomes" id="UP000261811"/>
    </source>
</evidence>
<comment type="caution">
    <text evidence="14">The sequence shown here is derived from an EMBL/GenBank/DDBJ whole genome shotgun (WGS) entry which is preliminary data.</text>
</comment>
<dbReference type="EC" id="2.7.13.3" evidence="2"/>
<organism evidence="14 15">
    <name type="scientific">Actinomadura logoneensis</name>
    <dbReference type="NCBI Taxonomy" id="2293572"/>
    <lineage>
        <taxon>Bacteria</taxon>
        <taxon>Bacillati</taxon>
        <taxon>Actinomycetota</taxon>
        <taxon>Actinomycetes</taxon>
        <taxon>Streptosporangiales</taxon>
        <taxon>Thermomonosporaceae</taxon>
        <taxon>Actinomadura</taxon>
    </lineage>
</organism>
<feature type="transmembrane region" description="Helical" evidence="10">
    <location>
        <begin position="133"/>
        <end position="152"/>
    </location>
</feature>
<evidence type="ECO:0000259" key="12">
    <source>
        <dbReference type="Pfam" id="PF07730"/>
    </source>
</evidence>
<dbReference type="GO" id="GO:0016020">
    <property type="term" value="C:membrane"/>
    <property type="evidence" value="ECO:0007669"/>
    <property type="project" value="InterPro"/>
</dbReference>
<dbReference type="Gene3D" id="3.30.565.10">
    <property type="entry name" value="Histidine kinase-like ATPase, C-terminal domain"/>
    <property type="match status" value="1"/>
</dbReference>
<dbReference type="Pfam" id="PF23539">
    <property type="entry name" value="DUF7134"/>
    <property type="match status" value="1"/>
</dbReference>
<keyword evidence="5" id="KW-0547">Nucleotide-binding</keyword>
<keyword evidence="3" id="KW-0597">Phosphoprotein</keyword>
<evidence type="ECO:0000256" key="5">
    <source>
        <dbReference type="ARBA" id="ARBA00022741"/>
    </source>
</evidence>
<feature type="region of interest" description="Disordered" evidence="9">
    <location>
        <begin position="334"/>
        <end position="356"/>
    </location>
</feature>
<keyword evidence="10" id="KW-1133">Transmembrane helix</keyword>
<comment type="catalytic activity">
    <reaction evidence="1">
        <text>ATP + protein L-histidine = ADP + protein N-phospho-L-histidine.</text>
        <dbReference type="EC" id="2.7.13.3"/>
    </reaction>
</comment>
<dbReference type="InterPro" id="IPR055558">
    <property type="entry name" value="DUF7134"/>
</dbReference>
<dbReference type="EMBL" id="QURH01000688">
    <property type="protein sequence ID" value="RFU38813.1"/>
    <property type="molecule type" value="Genomic_DNA"/>
</dbReference>
<proteinExistence type="predicted"/>